<evidence type="ECO:0000313" key="3">
    <source>
        <dbReference type="Proteomes" id="UP001596096"/>
    </source>
</evidence>
<gene>
    <name evidence="2" type="ORF">ACFPUY_18015</name>
</gene>
<evidence type="ECO:0000313" key="2">
    <source>
        <dbReference type="EMBL" id="MFC5816996.1"/>
    </source>
</evidence>
<dbReference type="Proteomes" id="UP001596096">
    <property type="component" value="Unassembled WGS sequence"/>
</dbReference>
<dbReference type="GO" id="GO:0005524">
    <property type="term" value="F:ATP binding"/>
    <property type="evidence" value="ECO:0007669"/>
    <property type="project" value="UniProtKB-KW"/>
</dbReference>
<accession>A0ABW1BWN6</accession>
<proteinExistence type="predicted"/>
<keyword evidence="3" id="KW-1185">Reference proteome</keyword>
<dbReference type="CDD" id="cd16936">
    <property type="entry name" value="HATPase_RsbW-like"/>
    <property type="match status" value="1"/>
</dbReference>
<dbReference type="EMBL" id="JBHSNW010000008">
    <property type="protein sequence ID" value="MFC5816996.1"/>
    <property type="molecule type" value="Genomic_DNA"/>
</dbReference>
<dbReference type="InterPro" id="IPR003594">
    <property type="entry name" value="HATPase_dom"/>
</dbReference>
<evidence type="ECO:0000259" key="1">
    <source>
        <dbReference type="Pfam" id="PF13581"/>
    </source>
</evidence>
<organism evidence="2 3">
    <name type="scientific">Nonomuraea harbinensis</name>
    <dbReference type="NCBI Taxonomy" id="1286938"/>
    <lineage>
        <taxon>Bacteria</taxon>
        <taxon>Bacillati</taxon>
        <taxon>Actinomycetota</taxon>
        <taxon>Actinomycetes</taxon>
        <taxon>Streptosporangiales</taxon>
        <taxon>Streptosporangiaceae</taxon>
        <taxon>Nonomuraea</taxon>
    </lineage>
</organism>
<comment type="caution">
    <text evidence="2">The sequence shown here is derived from an EMBL/GenBank/DDBJ whole genome shotgun (WGS) entry which is preliminary data.</text>
</comment>
<name>A0ABW1BWN6_9ACTN</name>
<sequence length="156" mass="17416">MQTEIEVVRPAPEVIMRVTVPEHPCAGIKVWLLSEVGKRELVAGLARRELRGWMGDHQALADLQLIASELVTNAMVHGGGPWVRMSLIAVEERERRYWRLSVVDPGVSEGVPLPSMPGPEETRGRGLWVVDDLTNGCWGTDRTHIGERVVWALIPR</sequence>
<dbReference type="Pfam" id="PF13581">
    <property type="entry name" value="HATPase_c_2"/>
    <property type="match status" value="1"/>
</dbReference>
<protein>
    <submittedName>
        <fullName evidence="2">ATP-binding protein</fullName>
    </submittedName>
</protein>
<dbReference type="PANTHER" id="PTHR35526:SF3">
    <property type="entry name" value="ANTI-SIGMA-F FACTOR RSBW"/>
    <property type="match status" value="1"/>
</dbReference>
<keyword evidence="2" id="KW-0547">Nucleotide-binding</keyword>
<reference evidence="3" key="1">
    <citation type="journal article" date="2019" name="Int. J. Syst. Evol. Microbiol.">
        <title>The Global Catalogue of Microorganisms (GCM) 10K type strain sequencing project: providing services to taxonomists for standard genome sequencing and annotation.</title>
        <authorList>
            <consortium name="The Broad Institute Genomics Platform"/>
            <consortium name="The Broad Institute Genome Sequencing Center for Infectious Disease"/>
            <person name="Wu L."/>
            <person name="Ma J."/>
        </authorList>
    </citation>
    <scope>NUCLEOTIDE SEQUENCE [LARGE SCALE GENOMIC DNA]</scope>
    <source>
        <strain evidence="3">CGMCC 4.7106</strain>
    </source>
</reference>
<feature type="domain" description="Histidine kinase/HSP90-like ATPase" evidence="1">
    <location>
        <begin position="45"/>
        <end position="137"/>
    </location>
</feature>
<keyword evidence="2" id="KW-0067">ATP-binding</keyword>
<dbReference type="RefSeq" id="WP_219549453.1">
    <property type="nucleotide sequence ID" value="NZ_JAHKRN010000047.1"/>
</dbReference>
<dbReference type="InterPro" id="IPR050267">
    <property type="entry name" value="Anti-sigma-factor_SerPK"/>
</dbReference>
<dbReference type="PANTHER" id="PTHR35526">
    <property type="entry name" value="ANTI-SIGMA-F FACTOR RSBW-RELATED"/>
    <property type="match status" value="1"/>
</dbReference>